<proteinExistence type="predicted"/>
<organism evidence="2 3">
    <name type="scientific">Achromobacter aegrifaciens</name>
    <dbReference type="NCBI Taxonomy" id="1287736"/>
    <lineage>
        <taxon>Bacteria</taxon>
        <taxon>Pseudomonadati</taxon>
        <taxon>Pseudomonadota</taxon>
        <taxon>Betaproteobacteria</taxon>
        <taxon>Burkholderiales</taxon>
        <taxon>Alcaligenaceae</taxon>
        <taxon>Achromobacter</taxon>
    </lineage>
</organism>
<dbReference type="EMBL" id="JAVKVN010000002">
    <property type="protein sequence ID" value="MDR7944650.1"/>
    <property type="molecule type" value="Genomic_DNA"/>
</dbReference>
<evidence type="ECO:0000256" key="1">
    <source>
        <dbReference type="SAM" id="Phobius"/>
    </source>
</evidence>
<evidence type="ECO:0000313" key="3">
    <source>
        <dbReference type="Proteomes" id="UP001264156"/>
    </source>
</evidence>
<name>A0ABU2D963_ACHAE</name>
<keyword evidence="1" id="KW-0472">Membrane</keyword>
<evidence type="ECO:0008006" key="4">
    <source>
        <dbReference type="Google" id="ProtNLM"/>
    </source>
</evidence>
<comment type="caution">
    <text evidence="2">The sequence shown here is derived from an EMBL/GenBank/DDBJ whole genome shotgun (WGS) entry which is preliminary data.</text>
</comment>
<dbReference type="RefSeq" id="WP_175161715.1">
    <property type="nucleotide sequence ID" value="NZ_CADIJY010000009.1"/>
</dbReference>
<feature type="transmembrane region" description="Helical" evidence="1">
    <location>
        <begin position="50"/>
        <end position="74"/>
    </location>
</feature>
<sequence length="102" mass="10733">MDLQDFDALAAKLAGVLGAVVSMRYLQGSWPARLSMAGSGSLVAYYSSPYLALLLGIPEGLAGFLTGMFGMAIVSRGWEVVQTVPIGALWQAVIDRVRGKGV</sequence>
<evidence type="ECO:0000313" key="2">
    <source>
        <dbReference type="EMBL" id="MDR7944650.1"/>
    </source>
</evidence>
<accession>A0ABU2D963</accession>
<reference evidence="3" key="1">
    <citation type="submission" date="2023-07" db="EMBL/GenBank/DDBJ databases">
        <title>Glyphosate-induced phosphonatase operons in soil bacteria of genus Achromobacter.</title>
        <authorList>
            <person name="Epiktetov D.O."/>
            <person name="Sviridov A.V."/>
            <person name="Tarlachkov S.V."/>
            <person name="Shushkova T.V."/>
            <person name="Toropygin I.Y."/>
            <person name="Leontievsky A."/>
        </authorList>
    </citation>
    <scope>NUCLEOTIDE SEQUENCE [LARGE SCALE GENOMIC DNA]</scope>
    <source>
        <strain evidence="3">Kg 16</strain>
    </source>
</reference>
<keyword evidence="1" id="KW-1133">Transmembrane helix</keyword>
<dbReference type="Proteomes" id="UP001264156">
    <property type="component" value="Unassembled WGS sequence"/>
</dbReference>
<gene>
    <name evidence="2" type="ORF">RIU57_06055</name>
</gene>
<keyword evidence="3" id="KW-1185">Reference proteome</keyword>
<protein>
    <recommendedName>
        <fullName evidence="4">Holin</fullName>
    </recommendedName>
</protein>
<keyword evidence="1" id="KW-0812">Transmembrane</keyword>